<protein>
    <submittedName>
        <fullName evidence="1">Putative ovule protein</fullName>
    </submittedName>
</protein>
<sequence>MSYIPKKQNEYKCLLLLLFSSKVLILVLCHLQLYASLIFSIELKCKIVLSTHPSSLFVIFLN</sequence>
<accession>A0A0V0HQ35</accession>
<dbReference type="EMBL" id="GEDG01013608">
    <property type="protein sequence ID" value="JAP25144.1"/>
    <property type="molecule type" value="Transcribed_RNA"/>
</dbReference>
<name>A0A0V0HQ35_SOLCH</name>
<dbReference type="AlphaFoldDB" id="A0A0V0HQ35"/>
<reference evidence="1" key="1">
    <citation type="submission" date="2015-12" db="EMBL/GenBank/DDBJ databases">
        <title>Gene expression during late stages of embryo sac development: a critical building block for successful pollen-pistil interactions.</title>
        <authorList>
            <person name="Liu Y."/>
            <person name="Joly V."/>
            <person name="Sabar M."/>
            <person name="Matton D.P."/>
        </authorList>
    </citation>
    <scope>NUCLEOTIDE SEQUENCE</scope>
</reference>
<dbReference type="EMBL" id="GEDG01016906">
    <property type="protein sequence ID" value="JAP22138.1"/>
    <property type="molecule type" value="Transcribed_RNA"/>
</dbReference>
<organism evidence="1">
    <name type="scientific">Solanum chacoense</name>
    <name type="common">Chaco potato</name>
    <dbReference type="NCBI Taxonomy" id="4108"/>
    <lineage>
        <taxon>Eukaryota</taxon>
        <taxon>Viridiplantae</taxon>
        <taxon>Streptophyta</taxon>
        <taxon>Embryophyta</taxon>
        <taxon>Tracheophyta</taxon>
        <taxon>Spermatophyta</taxon>
        <taxon>Magnoliopsida</taxon>
        <taxon>eudicotyledons</taxon>
        <taxon>Gunneridae</taxon>
        <taxon>Pentapetalae</taxon>
        <taxon>asterids</taxon>
        <taxon>lamiids</taxon>
        <taxon>Solanales</taxon>
        <taxon>Solanaceae</taxon>
        <taxon>Solanoideae</taxon>
        <taxon>Solaneae</taxon>
        <taxon>Solanum</taxon>
    </lineage>
</organism>
<dbReference type="EMBL" id="GEDG01008907">
    <property type="protein sequence ID" value="JAP29628.1"/>
    <property type="molecule type" value="Transcribed_RNA"/>
</dbReference>
<evidence type="ECO:0000313" key="1">
    <source>
        <dbReference type="EMBL" id="JAP22138.1"/>
    </source>
</evidence>
<proteinExistence type="predicted"/>